<evidence type="ECO:0000256" key="4">
    <source>
        <dbReference type="ARBA" id="ARBA00022741"/>
    </source>
</evidence>
<dbReference type="EMBL" id="VOIH02000001">
    <property type="protein sequence ID" value="KAF3456030.1"/>
    <property type="molecule type" value="Genomic_DNA"/>
</dbReference>
<dbReference type="OrthoDB" id="676979at2759"/>
<dbReference type="GO" id="GO:0005524">
    <property type="term" value="F:ATP binding"/>
    <property type="evidence" value="ECO:0007669"/>
    <property type="project" value="UniProtKB-KW"/>
</dbReference>
<comment type="caution">
    <text evidence="11">The sequence shown here is derived from an EMBL/GenBank/DDBJ whole genome shotgun (WGS) entry which is preliminary data.</text>
</comment>
<dbReference type="EC" id="2.7.11.1" evidence="1"/>
<dbReference type="PANTHER" id="PTHR48005:SF70">
    <property type="entry name" value="MDIS1-INTERACTING RECEPTOR LIKE KINASE 2-LIKE"/>
    <property type="match status" value="1"/>
</dbReference>
<feature type="domain" description="Protein kinase" evidence="10">
    <location>
        <begin position="1"/>
        <end position="116"/>
    </location>
</feature>
<comment type="catalytic activity">
    <reaction evidence="8">
        <text>L-seryl-[protein] + ATP = O-phospho-L-seryl-[protein] + ADP + H(+)</text>
        <dbReference type="Rhea" id="RHEA:17989"/>
        <dbReference type="Rhea" id="RHEA-COMP:9863"/>
        <dbReference type="Rhea" id="RHEA-COMP:11604"/>
        <dbReference type="ChEBI" id="CHEBI:15378"/>
        <dbReference type="ChEBI" id="CHEBI:29999"/>
        <dbReference type="ChEBI" id="CHEBI:30616"/>
        <dbReference type="ChEBI" id="CHEBI:83421"/>
        <dbReference type="ChEBI" id="CHEBI:456216"/>
        <dbReference type="EC" id="2.7.11.1"/>
    </reaction>
</comment>
<dbReference type="Proteomes" id="UP000796880">
    <property type="component" value="Unassembled WGS sequence"/>
</dbReference>
<name>A0A8K0HQU5_9ROSA</name>
<proteinExistence type="predicted"/>
<keyword evidence="4" id="KW-0547">Nucleotide-binding</keyword>
<dbReference type="GO" id="GO:0004674">
    <property type="term" value="F:protein serine/threonine kinase activity"/>
    <property type="evidence" value="ECO:0007669"/>
    <property type="project" value="UniProtKB-KW"/>
</dbReference>
<keyword evidence="5" id="KW-0418">Kinase</keyword>
<dbReference type="AlphaFoldDB" id="A0A8K0HQU5"/>
<evidence type="ECO:0000256" key="6">
    <source>
        <dbReference type="ARBA" id="ARBA00022840"/>
    </source>
</evidence>
<dbReference type="Gene3D" id="1.10.510.10">
    <property type="entry name" value="Transferase(Phosphotransferase) domain 1"/>
    <property type="match status" value="1"/>
</dbReference>
<keyword evidence="2" id="KW-0723">Serine/threonine-protein kinase</keyword>
<gene>
    <name evidence="11" type="ORF">FNV43_RR00673</name>
</gene>
<evidence type="ECO:0000259" key="10">
    <source>
        <dbReference type="PROSITE" id="PS50011"/>
    </source>
</evidence>
<evidence type="ECO:0000256" key="9">
    <source>
        <dbReference type="SAM" id="MobiDB-lite"/>
    </source>
</evidence>
<keyword evidence="12" id="KW-1185">Reference proteome</keyword>
<keyword evidence="3" id="KW-0808">Transferase</keyword>
<dbReference type="InterPro" id="IPR051420">
    <property type="entry name" value="Ser_Thr_Kinases_DiverseReg"/>
</dbReference>
<protein>
    <recommendedName>
        <fullName evidence="1">non-specific serine/threonine protein kinase</fullName>
        <ecNumber evidence="1">2.7.11.1</ecNumber>
    </recommendedName>
</protein>
<dbReference type="InterPro" id="IPR011009">
    <property type="entry name" value="Kinase-like_dom_sf"/>
</dbReference>
<sequence length="116" mass="12652">MPHGKLRRSSTDNNNFKGSIPKSLRNCTTLVQSHNFHSDTPSKNVLLDAQYEAHVADFGSARIVLRESSSNWSSFTGIFGYSAPELAYNAAATRSVDMHSLVASEVTTGKHLADLI</sequence>
<evidence type="ECO:0000256" key="5">
    <source>
        <dbReference type="ARBA" id="ARBA00022777"/>
    </source>
</evidence>
<evidence type="ECO:0000313" key="11">
    <source>
        <dbReference type="EMBL" id="KAF3456030.1"/>
    </source>
</evidence>
<accession>A0A8K0HQU5</accession>
<evidence type="ECO:0000256" key="8">
    <source>
        <dbReference type="ARBA" id="ARBA00048679"/>
    </source>
</evidence>
<evidence type="ECO:0000256" key="3">
    <source>
        <dbReference type="ARBA" id="ARBA00022679"/>
    </source>
</evidence>
<evidence type="ECO:0000256" key="2">
    <source>
        <dbReference type="ARBA" id="ARBA00022527"/>
    </source>
</evidence>
<evidence type="ECO:0000313" key="12">
    <source>
        <dbReference type="Proteomes" id="UP000796880"/>
    </source>
</evidence>
<comment type="catalytic activity">
    <reaction evidence="7">
        <text>L-threonyl-[protein] + ATP = O-phospho-L-threonyl-[protein] + ADP + H(+)</text>
        <dbReference type="Rhea" id="RHEA:46608"/>
        <dbReference type="Rhea" id="RHEA-COMP:11060"/>
        <dbReference type="Rhea" id="RHEA-COMP:11605"/>
        <dbReference type="ChEBI" id="CHEBI:15378"/>
        <dbReference type="ChEBI" id="CHEBI:30013"/>
        <dbReference type="ChEBI" id="CHEBI:30616"/>
        <dbReference type="ChEBI" id="CHEBI:61977"/>
        <dbReference type="ChEBI" id="CHEBI:456216"/>
        <dbReference type="EC" id="2.7.11.1"/>
    </reaction>
</comment>
<dbReference type="Pfam" id="PF00069">
    <property type="entry name" value="Pkinase"/>
    <property type="match status" value="1"/>
</dbReference>
<evidence type="ECO:0000256" key="7">
    <source>
        <dbReference type="ARBA" id="ARBA00047899"/>
    </source>
</evidence>
<dbReference type="PROSITE" id="PS50011">
    <property type="entry name" value="PROTEIN_KINASE_DOM"/>
    <property type="match status" value="1"/>
</dbReference>
<organism evidence="11 12">
    <name type="scientific">Rhamnella rubrinervis</name>
    <dbReference type="NCBI Taxonomy" id="2594499"/>
    <lineage>
        <taxon>Eukaryota</taxon>
        <taxon>Viridiplantae</taxon>
        <taxon>Streptophyta</taxon>
        <taxon>Embryophyta</taxon>
        <taxon>Tracheophyta</taxon>
        <taxon>Spermatophyta</taxon>
        <taxon>Magnoliopsida</taxon>
        <taxon>eudicotyledons</taxon>
        <taxon>Gunneridae</taxon>
        <taxon>Pentapetalae</taxon>
        <taxon>rosids</taxon>
        <taxon>fabids</taxon>
        <taxon>Rosales</taxon>
        <taxon>Rhamnaceae</taxon>
        <taxon>rhamnoid group</taxon>
        <taxon>Rhamneae</taxon>
        <taxon>Rhamnella</taxon>
    </lineage>
</organism>
<dbReference type="PANTHER" id="PTHR48005">
    <property type="entry name" value="LEUCINE RICH REPEAT KINASE 2"/>
    <property type="match status" value="1"/>
</dbReference>
<keyword evidence="6" id="KW-0067">ATP-binding</keyword>
<evidence type="ECO:0000256" key="1">
    <source>
        <dbReference type="ARBA" id="ARBA00012513"/>
    </source>
</evidence>
<dbReference type="SUPFAM" id="SSF56112">
    <property type="entry name" value="Protein kinase-like (PK-like)"/>
    <property type="match status" value="1"/>
</dbReference>
<dbReference type="InterPro" id="IPR000719">
    <property type="entry name" value="Prot_kinase_dom"/>
</dbReference>
<reference evidence="11" key="1">
    <citation type="submission" date="2020-03" db="EMBL/GenBank/DDBJ databases">
        <title>A high-quality chromosome-level genome assembly of a woody plant with both climbing and erect habits, Rhamnella rubrinervis.</title>
        <authorList>
            <person name="Lu Z."/>
            <person name="Yang Y."/>
            <person name="Zhu X."/>
            <person name="Sun Y."/>
        </authorList>
    </citation>
    <scope>NUCLEOTIDE SEQUENCE</scope>
    <source>
        <strain evidence="11">BYM</strain>
        <tissue evidence="11">Leaf</tissue>
    </source>
</reference>
<feature type="region of interest" description="Disordered" evidence="9">
    <location>
        <begin position="1"/>
        <end position="21"/>
    </location>
</feature>